<name>A0A562ZE73_9BURK</name>
<proteinExistence type="predicted"/>
<protein>
    <submittedName>
        <fullName evidence="1">Type II toxin-antitoxin system VapB family antitoxin</fullName>
    </submittedName>
</protein>
<dbReference type="Proteomes" id="UP000318199">
    <property type="component" value="Unassembled WGS sequence"/>
</dbReference>
<evidence type="ECO:0000313" key="1">
    <source>
        <dbReference type="EMBL" id="TWO65015.1"/>
    </source>
</evidence>
<dbReference type="InterPro" id="IPR019239">
    <property type="entry name" value="VapB_antitoxin"/>
</dbReference>
<dbReference type="RefSeq" id="WP_145897106.1">
    <property type="nucleotide sequence ID" value="NZ_VOBQ01000029.1"/>
</dbReference>
<organism evidence="1 2">
    <name type="scientific">Caenimonas sedimenti</name>
    <dbReference type="NCBI Taxonomy" id="2596921"/>
    <lineage>
        <taxon>Bacteria</taxon>
        <taxon>Pseudomonadati</taxon>
        <taxon>Pseudomonadota</taxon>
        <taxon>Betaproteobacteria</taxon>
        <taxon>Burkholderiales</taxon>
        <taxon>Comamonadaceae</taxon>
        <taxon>Caenimonas</taxon>
    </lineage>
</organism>
<keyword evidence="2" id="KW-1185">Reference proteome</keyword>
<sequence>MITNIDIDEDLVAEAMKVSGARTKREVVDKALRDLVARSQRTRFRDIWGTLKEEDFWPDYDPKTQPGEPPGMYRVEQPVASYKARPAVAAQARRTKK</sequence>
<comment type="caution">
    <text evidence="1">The sequence shown here is derived from an EMBL/GenBank/DDBJ whole genome shotgun (WGS) entry which is preliminary data.</text>
</comment>
<reference evidence="1 2" key="1">
    <citation type="submission" date="2019-07" db="EMBL/GenBank/DDBJ databases">
        <title>Caenimonas sedimenti sp. nov., isolated from activated sludge.</title>
        <authorList>
            <person name="Xu J."/>
        </authorList>
    </citation>
    <scope>NUCLEOTIDE SEQUENCE [LARGE SCALE GENOMIC DNA]</scope>
    <source>
        <strain evidence="1 2">HX-9-20</strain>
    </source>
</reference>
<dbReference type="OrthoDB" id="9805830at2"/>
<dbReference type="Pfam" id="PF09957">
    <property type="entry name" value="VapB_antitoxin"/>
    <property type="match status" value="1"/>
</dbReference>
<evidence type="ECO:0000313" key="2">
    <source>
        <dbReference type="Proteomes" id="UP000318199"/>
    </source>
</evidence>
<dbReference type="AlphaFoldDB" id="A0A562ZE73"/>
<gene>
    <name evidence="1" type="ORF">FN976_27605</name>
</gene>
<accession>A0A562ZE73</accession>
<dbReference type="EMBL" id="VOBQ01000029">
    <property type="protein sequence ID" value="TWO65015.1"/>
    <property type="molecule type" value="Genomic_DNA"/>
</dbReference>